<organism evidence="1">
    <name type="scientific">Picea sitchensis</name>
    <name type="common">Sitka spruce</name>
    <name type="synonym">Pinus sitchensis</name>
    <dbReference type="NCBI Taxonomy" id="3332"/>
    <lineage>
        <taxon>Eukaryota</taxon>
        <taxon>Viridiplantae</taxon>
        <taxon>Streptophyta</taxon>
        <taxon>Embryophyta</taxon>
        <taxon>Tracheophyta</taxon>
        <taxon>Spermatophyta</taxon>
        <taxon>Pinopsida</taxon>
        <taxon>Pinidae</taxon>
        <taxon>Conifers I</taxon>
        <taxon>Pinales</taxon>
        <taxon>Pinaceae</taxon>
        <taxon>Picea</taxon>
    </lineage>
</organism>
<dbReference type="AlphaFoldDB" id="A0A6B9XVP2"/>
<keyword evidence="1" id="KW-0496">Mitochondrion</keyword>
<sequence>MLANKVRKGRTTLRRLIGRGNRKGPDQCGSISAGSMDVQCGWGASPCKVDCTEMNDLTLTVICDSICQ</sequence>
<reference evidence="1" key="1">
    <citation type="submission" date="2019-03" db="EMBL/GenBank/DDBJ databases">
        <title>Largest Complete Mitochondrial Genome of a Gymnosperm, Sitka Spruce (Picea sitchensis), Indicates Complex Physical Structure.</title>
        <authorList>
            <person name="Jackman S.D."/>
            <person name="Coombe L."/>
            <person name="Warren R."/>
            <person name="Kirk H."/>
            <person name="Trinh E."/>
            <person name="McLeod T."/>
            <person name="Pleasance S."/>
            <person name="Pandoh P."/>
            <person name="Zhao Y."/>
            <person name="Coope R."/>
            <person name="Bousquet J."/>
            <person name="Bohlmann J.C."/>
            <person name="Jones S.J.M."/>
            <person name="Birol I."/>
        </authorList>
    </citation>
    <scope>NUCLEOTIDE SEQUENCE</scope>
    <source>
        <strain evidence="1">Q903</strain>
    </source>
</reference>
<name>A0A6B9XVP2_PICSI</name>
<evidence type="ECO:0000313" key="1">
    <source>
        <dbReference type="EMBL" id="QHR89737.1"/>
    </source>
</evidence>
<gene>
    <name evidence="1" type="primary">orf03782</name>
    <name evidence="1" type="ORF">Q903MT_gene3759</name>
</gene>
<geneLocation type="mitochondrion" evidence="1"/>
<dbReference type="EMBL" id="MK697699">
    <property type="protein sequence ID" value="QHR89737.1"/>
    <property type="molecule type" value="Genomic_DNA"/>
</dbReference>
<proteinExistence type="predicted"/>
<protein>
    <submittedName>
        <fullName evidence="1">Uncharacterized protein</fullName>
    </submittedName>
</protein>
<accession>A0A6B9XVP2</accession>